<dbReference type="SMART" id="SM01144">
    <property type="entry name" value="DTW"/>
    <property type="match status" value="1"/>
</dbReference>
<evidence type="ECO:0000259" key="9">
    <source>
        <dbReference type="SMART" id="SM01144"/>
    </source>
</evidence>
<evidence type="ECO:0000256" key="8">
    <source>
        <dbReference type="SAM" id="MobiDB-lite"/>
    </source>
</evidence>
<evidence type="ECO:0000256" key="6">
    <source>
        <dbReference type="ARBA" id="ARBA00048718"/>
    </source>
</evidence>
<keyword evidence="7" id="KW-0175">Coiled coil</keyword>
<organism evidence="10 11">
    <name type="scientific">Cylindrotheca closterium</name>
    <dbReference type="NCBI Taxonomy" id="2856"/>
    <lineage>
        <taxon>Eukaryota</taxon>
        <taxon>Sar</taxon>
        <taxon>Stramenopiles</taxon>
        <taxon>Ochrophyta</taxon>
        <taxon>Bacillariophyta</taxon>
        <taxon>Bacillariophyceae</taxon>
        <taxon>Bacillariophycidae</taxon>
        <taxon>Bacillariales</taxon>
        <taxon>Bacillariaceae</taxon>
        <taxon>Cylindrotheca</taxon>
    </lineage>
</organism>
<dbReference type="PANTHER" id="PTHR21392:SF0">
    <property type="entry name" value="TRNA-URIDINE AMINOCARBOXYPROPYLTRANSFERASE 2"/>
    <property type="match status" value="1"/>
</dbReference>
<dbReference type="AlphaFoldDB" id="A0AAD2G1H5"/>
<evidence type="ECO:0000256" key="1">
    <source>
        <dbReference type="ARBA" id="ARBA00012386"/>
    </source>
</evidence>
<keyword evidence="4" id="KW-0819">tRNA processing</keyword>
<gene>
    <name evidence="10" type="ORF">CYCCA115_LOCUS17969</name>
</gene>
<evidence type="ECO:0000256" key="5">
    <source>
        <dbReference type="ARBA" id="ARBA00034489"/>
    </source>
</evidence>
<proteinExistence type="inferred from homology"/>
<dbReference type="Pfam" id="PF03942">
    <property type="entry name" value="DTW"/>
    <property type="match status" value="1"/>
</dbReference>
<reference evidence="10" key="1">
    <citation type="submission" date="2023-08" db="EMBL/GenBank/DDBJ databases">
        <authorList>
            <person name="Audoor S."/>
            <person name="Bilcke G."/>
        </authorList>
    </citation>
    <scope>NUCLEOTIDE SEQUENCE</scope>
</reference>
<protein>
    <recommendedName>
        <fullName evidence="1">tRNA-uridine aminocarboxypropyltransferase</fullName>
        <ecNumber evidence="1">2.5.1.25</ecNumber>
    </recommendedName>
</protein>
<evidence type="ECO:0000313" key="10">
    <source>
        <dbReference type="EMBL" id="CAJ1959548.1"/>
    </source>
</evidence>
<sequence>MTQEEVEYQKEFYQNASQELQERLERLDKDEGLSPATVGKRKHELICAHRLKFGRHPFVCSKCWSYLPVCVCHLATRSSKEWKYKNLLQVLVWTHHREWGLTSNTGSILGLTLGNNDASSHVVDTTHIDPSTDENNPCRLLMKGLPKHDEILQNILDDSARKREGDDESHGVDHDGSTLVVVLWPSSNPENAITLPQLRRELEASDPNNCFDSNPHEEVSDAMVSSSQKKIVLLAVDGTWRNARRMVAKLPSHVKRLDLDESTIRWNDSKATGDENSPSEDSSSMLSILAPLRRRGPSGKENQKTDLKVNASSLDNEKRQVCTAEAVVAALHEVGAIDTELAQQVLYATQTKVDRVRRYRGKVQ</sequence>
<accession>A0AAD2G1H5</accession>
<dbReference type="EMBL" id="CAKOGP040002003">
    <property type="protein sequence ID" value="CAJ1959548.1"/>
    <property type="molecule type" value="Genomic_DNA"/>
</dbReference>
<keyword evidence="11" id="KW-1185">Reference proteome</keyword>
<comment type="catalytic activity">
    <reaction evidence="6">
        <text>a uridine in tRNA + S-adenosyl-L-methionine = a 3-[(3S)-3-amino-3-carboxypropyl]uridine in tRNA + S-methyl-5'-thioadenosine + H(+)</text>
        <dbReference type="Rhea" id="RHEA:62432"/>
        <dbReference type="Rhea" id="RHEA-COMP:13339"/>
        <dbReference type="Rhea" id="RHEA-COMP:16092"/>
        <dbReference type="ChEBI" id="CHEBI:15378"/>
        <dbReference type="ChEBI" id="CHEBI:17509"/>
        <dbReference type="ChEBI" id="CHEBI:59789"/>
        <dbReference type="ChEBI" id="CHEBI:65315"/>
        <dbReference type="ChEBI" id="CHEBI:82930"/>
        <dbReference type="EC" id="2.5.1.25"/>
    </reaction>
</comment>
<feature type="domain" description="DTW" evidence="9">
    <location>
        <begin position="56"/>
        <end position="361"/>
    </location>
</feature>
<dbReference type="InterPro" id="IPR005636">
    <property type="entry name" value="DTW"/>
</dbReference>
<name>A0AAD2G1H5_9STRA</name>
<evidence type="ECO:0000256" key="7">
    <source>
        <dbReference type="SAM" id="Coils"/>
    </source>
</evidence>
<comment type="caution">
    <text evidence="10">The sequence shown here is derived from an EMBL/GenBank/DDBJ whole genome shotgun (WGS) entry which is preliminary data.</text>
</comment>
<evidence type="ECO:0000256" key="4">
    <source>
        <dbReference type="ARBA" id="ARBA00022694"/>
    </source>
</evidence>
<evidence type="ECO:0000256" key="3">
    <source>
        <dbReference type="ARBA" id="ARBA00022691"/>
    </source>
</evidence>
<keyword evidence="2" id="KW-0808">Transferase</keyword>
<dbReference type="Proteomes" id="UP001295423">
    <property type="component" value="Unassembled WGS sequence"/>
</dbReference>
<evidence type="ECO:0000313" key="11">
    <source>
        <dbReference type="Proteomes" id="UP001295423"/>
    </source>
</evidence>
<dbReference type="InterPro" id="IPR039262">
    <property type="entry name" value="DTWD2/TAPT"/>
</dbReference>
<feature type="region of interest" description="Disordered" evidence="8">
    <location>
        <begin position="294"/>
        <end position="313"/>
    </location>
</feature>
<dbReference type="GO" id="GO:0008033">
    <property type="term" value="P:tRNA processing"/>
    <property type="evidence" value="ECO:0007669"/>
    <property type="project" value="UniProtKB-KW"/>
</dbReference>
<dbReference type="PANTHER" id="PTHR21392">
    <property type="entry name" value="TRNA-URIDINE AMINOCARBOXYPROPYLTRANSFERASE 2"/>
    <property type="match status" value="1"/>
</dbReference>
<comment type="similarity">
    <text evidence="5">Belongs to the TDD superfamily. DTWD2 family.</text>
</comment>
<dbReference type="EC" id="2.5.1.25" evidence="1"/>
<feature type="coiled-coil region" evidence="7">
    <location>
        <begin position="3"/>
        <end position="30"/>
    </location>
</feature>
<keyword evidence="3" id="KW-0949">S-adenosyl-L-methionine</keyword>
<dbReference type="GO" id="GO:0016432">
    <property type="term" value="F:tRNA-uridine aminocarboxypropyltransferase activity"/>
    <property type="evidence" value="ECO:0007669"/>
    <property type="project" value="UniProtKB-EC"/>
</dbReference>
<evidence type="ECO:0000256" key="2">
    <source>
        <dbReference type="ARBA" id="ARBA00022679"/>
    </source>
</evidence>